<dbReference type="RefSeq" id="WP_058570710.1">
    <property type="nucleotide sequence ID" value="NZ_LOPV01000020.1"/>
</dbReference>
<dbReference type="PROSITE" id="PS51257">
    <property type="entry name" value="PROKAR_LIPOPROTEIN"/>
    <property type="match status" value="1"/>
</dbReference>
<organism evidence="1 2">
    <name type="scientific">Haloferax profundi</name>
    <dbReference type="NCBI Taxonomy" id="1544718"/>
    <lineage>
        <taxon>Archaea</taxon>
        <taxon>Methanobacteriati</taxon>
        <taxon>Methanobacteriota</taxon>
        <taxon>Stenosarchaea group</taxon>
        <taxon>Halobacteria</taxon>
        <taxon>Halobacteriales</taxon>
        <taxon>Haloferacaceae</taxon>
        <taxon>Haloferax</taxon>
    </lineage>
</organism>
<evidence type="ECO:0000313" key="1">
    <source>
        <dbReference type="EMBL" id="KTG30790.1"/>
    </source>
</evidence>
<accession>A0A0W1SWE9</accession>
<protein>
    <submittedName>
        <fullName evidence="1">Uncharacterized protein</fullName>
    </submittedName>
</protein>
<dbReference type="InterPro" id="IPR045396">
    <property type="entry name" value="DUF6517"/>
</dbReference>
<dbReference type="Proteomes" id="UP000053157">
    <property type="component" value="Unassembled WGS sequence"/>
</dbReference>
<gene>
    <name evidence="1" type="ORF">AUR66_06300</name>
</gene>
<proteinExistence type="predicted"/>
<keyword evidence="2" id="KW-1185">Reference proteome</keyword>
<reference evidence="1 2" key="1">
    <citation type="submission" date="2015-12" db="EMBL/GenBank/DDBJ databases">
        <title>Haloferax profundi sp. nov. isolated from the Discovery deep brine-seawater interface in the Red Sea.</title>
        <authorList>
            <person name="Zhang G."/>
            <person name="Stingl U."/>
            <person name="Rashid M."/>
        </authorList>
    </citation>
    <scope>NUCLEOTIDE SEQUENCE [LARGE SCALE GENOMIC DNA]</scope>
    <source>
        <strain evidence="1 2">SB29</strain>
    </source>
</reference>
<dbReference type="Pfam" id="PF20127">
    <property type="entry name" value="DUF6517"/>
    <property type="match status" value="1"/>
</dbReference>
<comment type="caution">
    <text evidence="1">The sequence shown here is derived from an EMBL/GenBank/DDBJ whole genome shotgun (WGS) entry which is preliminary data.</text>
</comment>
<sequence length="216" mass="23394">MVSKHAVAAFAFAALVLTSGCLGVLTGEESLTFESEPATTDATVASNAGYETNGTQTFEVNRTFDVAGQQPRVVASNHITTYEKKIDLGFFEAKLGVFSVISTPAVDVAGETLNPIGDYSNDQLIGLVKSRYQGLDDVEQVNSRNVQILGEPANVTKYSATATFADNRQVDVYVHVTKVRHNEDFIVAVGVYPQQLDGEEDNILEMMRSIEHPSEA</sequence>
<dbReference type="EMBL" id="LOPV01000020">
    <property type="protein sequence ID" value="KTG30790.1"/>
    <property type="molecule type" value="Genomic_DNA"/>
</dbReference>
<dbReference type="OrthoDB" id="205286at2157"/>
<name>A0A0W1SWE9_9EURY</name>
<dbReference type="AlphaFoldDB" id="A0A0W1SWE9"/>
<evidence type="ECO:0000313" key="2">
    <source>
        <dbReference type="Proteomes" id="UP000053157"/>
    </source>
</evidence>